<dbReference type="Gene3D" id="3.40.50.10810">
    <property type="entry name" value="Tandem AAA-ATPase domain"/>
    <property type="match status" value="1"/>
</dbReference>
<feature type="region of interest" description="Disordered" evidence="7">
    <location>
        <begin position="29"/>
        <end position="127"/>
    </location>
</feature>
<comment type="subcellular location">
    <subcellularLocation>
        <location evidence="1">Nucleus</location>
    </subcellularLocation>
</comment>
<name>A0A0B1TEG6_OESDE</name>
<feature type="domain" description="Helicase ATP-binding" evidence="9">
    <location>
        <begin position="308"/>
        <end position="478"/>
    </location>
</feature>
<dbReference type="GO" id="GO:0000785">
    <property type="term" value="C:chromatin"/>
    <property type="evidence" value="ECO:0007669"/>
    <property type="project" value="TreeGrafter"/>
</dbReference>
<reference evidence="10 11" key="1">
    <citation type="submission" date="2014-03" db="EMBL/GenBank/DDBJ databases">
        <title>Draft genome of the hookworm Oesophagostomum dentatum.</title>
        <authorList>
            <person name="Mitreva M."/>
        </authorList>
    </citation>
    <scope>NUCLEOTIDE SEQUENCE [LARGE SCALE GENOMIC DNA]</scope>
    <source>
        <strain evidence="10 11">OD-Hann</strain>
    </source>
</reference>
<accession>A0A0B1TEG6</accession>
<evidence type="ECO:0000256" key="3">
    <source>
        <dbReference type="ARBA" id="ARBA00022840"/>
    </source>
</evidence>
<dbReference type="EMBL" id="KN550425">
    <property type="protein sequence ID" value="KHJ94192.1"/>
    <property type="molecule type" value="Genomic_DNA"/>
</dbReference>
<evidence type="ECO:0000256" key="4">
    <source>
        <dbReference type="ARBA" id="ARBA00023015"/>
    </source>
</evidence>
<dbReference type="AlphaFoldDB" id="A0A0B1TEG6"/>
<proteinExistence type="predicted"/>
<dbReference type="GO" id="GO:0003677">
    <property type="term" value="F:DNA binding"/>
    <property type="evidence" value="ECO:0007669"/>
    <property type="project" value="TreeGrafter"/>
</dbReference>
<dbReference type="PANTHER" id="PTHR45623">
    <property type="entry name" value="CHROMODOMAIN-HELICASE-DNA-BINDING PROTEIN 3-RELATED-RELATED"/>
    <property type="match status" value="1"/>
</dbReference>
<sequence length="479" mass="54585">MKMNMVQELAVVAAAAVLQVVLLEEGNYLRRSSRSKQAERKRAANSSSDEEEEEASLSEASSSDDQSYKRSSRKSSGQKTKSYRSRTGKSGRSVVDYTEKGSDEDLDENDVLEWEDDKKSPSSVTANAETIERVIKSRMGAQGATGSATTCYNVTEKGDPNSPDAAVLEQQFLIKKRTADKEYIEFYECEQVMSEELCEEYTKVERIVAHQVSRERNAEGVEATEYYVKWCGLSYSDCTWEDARLLPPEAIQAYHRRIDNYKAPSKNASVLRKRPKFVKIEGMPSFLQPEGKDQTLRDYQLEGLNWMIHAWCKHNSCILADEMGLGKTIQSIAFLAALYHRYELYGPFLVVVPLSTMAAWQKEFAQWAPDLNLVTYMGDTNSREQIRQFEWYVPGTKKIKVNAVLTTYEILLKDKPFLGSFHWATLAVDEAHRLKNDESLLYISLSSFNCDHRLLITGTPLQNSLKELWALLHFIMPEK</sequence>
<keyword evidence="4" id="KW-0805">Transcription regulation</keyword>
<dbReference type="InterPro" id="IPR038718">
    <property type="entry name" value="SNF2-like_sf"/>
</dbReference>
<gene>
    <name evidence="10" type="ORF">OESDEN_05879</name>
</gene>
<dbReference type="Pfam" id="PF00176">
    <property type="entry name" value="SNF2-rel_dom"/>
    <property type="match status" value="1"/>
</dbReference>
<dbReference type="PROSITE" id="PS50013">
    <property type="entry name" value="CHROMO_2"/>
    <property type="match status" value="1"/>
</dbReference>
<evidence type="ECO:0000259" key="9">
    <source>
        <dbReference type="PROSITE" id="PS51192"/>
    </source>
</evidence>
<evidence type="ECO:0000256" key="6">
    <source>
        <dbReference type="ARBA" id="ARBA00023242"/>
    </source>
</evidence>
<keyword evidence="6" id="KW-0539">Nucleus</keyword>
<dbReference type="GO" id="GO:0042393">
    <property type="term" value="F:histone binding"/>
    <property type="evidence" value="ECO:0007669"/>
    <property type="project" value="TreeGrafter"/>
</dbReference>
<dbReference type="GO" id="GO:0005634">
    <property type="term" value="C:nucleus"/>
    <property type="evidence" value="ECO:0007669"/>
    <property type="project" value="UniProtKB-SubCell"/>
</dbReference>
<dbReference type="InterPro" id="IPR000330">
    <property type="entry name" value="SNF2_N"/>
</dbReference>
<dbReference type="GO" id="GO:0016887">
    <property type="term" value="F:ATP hydrolysis activity"/>
    <property type="evidence" value="ECO:0007669"/>
    <property type="project" value="TreeGrafter"/>
</dbReference>
<dbReference type="Pfam" id="PF00385">
    <property type="entry name" value="Chromo"/>
    <property type="match status" value="1"/>
</dbReference>
<dbReference type="GO" id="GO:0140658">
    <property type="term" value="F:ATP-dependent chromatin remodeler activity"/>
    <property type="evidence" value="ECO:0007669"/>
    <property type="project" value="TreeGrafter"/>
</dbReference>
<dbReference type="SUPFAM" id="SSF54160">
    <property type="entry name" value="Chromo domain-like"/>
    <property type="match status" value="1"/>
</dbReference>
<keyword evidence="11" id="KW-1185">Reference proteome</keyword>
<evidence type="ECO:0000259" key="8">
    <source>
        <dbReference type="PROSITE" id="PS50013"/>
    </source>
</evidence>
<evidence type="ECO:0000313" key="11">
    <source>
        <dbReference type="Proteomes" id="UP000053660"/>
    </source>
</evidence>
<dbReference type="SUPFAM" id="SSF52540">
    <property type="entry name" value="P-loop containing nucleoside triphosphate hydrolases"/>
    <property type="match status" value="1"/>
</dbReference>
<dbReference type="PANTHER" id="PTHR45623:SF14">
    <property type="entry name" value="CHROMODOMAIN-HELICASE-DNA-BINDING PROTEIN 1"/>
    <property type="match status" value="1"/>
</dbReference>
<dbReference type="InterPro" id="IPR027417">
    <property type="entry name" value="P-loop_NTPase"/>
</dbReference>
<evidence type="ECO:0000256" key="7">
    <source>
        <dbReference type="SAM" id="MobiDB-lite"/>
    </source>
</evidence>
<dbReference type="InterPro" id="IPR014001">
    <property type="entry name" value="Helicase_ATP-bd"/>
</dbReference>
<dbReference type="GO" id="GO:0034728">
    <property type="term" value="P:nucleosome organization"/>
    <property type="evidence" value="ECO:0007669"/>
    <property type="project" value="TreeGrafter"/>
</dbReference>
<dbReference type="CDD" id="cd18659">
    <property type="entry name" value="CD2_tandem"/>
    <property type="match status" value="1"/>
</dbReference>
<dbReference type="SMART" id="SM00487">
    <property type="entry name" value="DEXDc"/>
    <property type="match status" value="1"/>
</dbReference>
<dbReference type="OrthoDB" id="5857104at2759"/>
<protein>
    <submittedName>
        <fullName evidence="10">Protein, SNF2 family</fullName>
    </submittedName>
</protein>
<keyword evidence="5" id="KW-0804">Transcription</keyword>
<evidence type="ECO:0000256" key="2">
    <source>
        <dbReference type="ARBA" id="ARBA00022741"/>
    </source>
</evidence>
<organism evidence="10 11">
    <name type="scientific">Oesophagostomum dentatum</name>
    <name type="common">Nodular worm</name>
    <dbReference type="NCBI Taxonomy" id="61180"/>
    <lineage>
        <taxon>Eukaryota</taxon>
        <taxon>Metazoa</taxon>
        <taxon>Ecdysozoa</taxon>
        <taxon>Nematoda</taxon>
        <taxon>Chromadorea</taxon>
        <taxon>Rhabditida</taxon>
        <taxon>Rhabditina</taxon>
        <taxon>Rhabditomorpha</taxon>
        <taxon>Strongyloidea</taxon>
        <taxon>Strongylidae</taxon>
        <taxon>Oesophagostomum</taxon>
    </lineage>
</organism>
<dbReference type="InterPro" id="IPR000953">
    <property type="entry name" value="Chromo/chromo_shadow_dom"/>
</dbReference>
<dbReference type="SMART" id="SM00298">
    <property type="entry name" value="CHROMO"/>
    <property type="match status" value="1"/>
</dbReference>
<dbReference type="Gene3D" id="2.40.50.40">
    <property type="match status" value="1"/>
</dbReference>
<feature type="domain" description="Chromo" evidence="8">
    <location>
        <begin position="202"/>
        <end position="266"/>
    </location>
</feature>
<evidence type="ECO:0000256" key="1">
    <source>
        <dbReference type="ARBA" id="ARBA00004123"/>
    </source>
</evidence>
<dbReference type="InterPro" id="IPR023780">
    <property type="entry name" value="Chromo_domain"/>
</dbReference>
<dbReference type="InterPro" id="IPR016197">
    <property type="entry name" value="Chromo-like_dom_sf"/>
</dbReference>
<keyword evidence="3" id="KW-0067">ATP-binding</keyword>
<evidence type="ECO:0000256" key="5">
    <source>
        <dbReference type="ARBA" id="ARBA00023163"/>
    </source>
</evidence>
<dbReference type="PROSITE" id="PS51192">
    <property type="entry name" value="HELICASE_ATP_BIND_1"/>
    <property type="match status" value="1"/>
</dbReference>
<dbReference type="GO" id="GO:0003682">
    <property type="term" value="F:chromatin binding"/>
    <property type="evidence" value="ECO:0007669"/>
    <property type="project" value="TreeGrafter"/>
</dbReference>
<keyword evidence="2" id="KW-0547">Nucleotide-binding</keyword>
<dbReference type="PROSITE" id="PS00598">
    <property type="entry name" value="CHROMO_1"/>
    <property type="match status" value="1"/>
</dbReference>
<evidence type="ECO:0000313" key="10">
    <source>
        <dbReference type="EMBL" id="KHJ94192.1"/>
    </source>
</evidence>
<dbReference type="GO" id="GO:0005524">
    <property type="term" value="F:ATP binding"/>
    <property type="evidence" value="ECO:0007669"/>
    <property type="project" value="UniProtKB-KW"/>
</dbReference>
<feature type="compositionally biased region" description="Acidic residues" evidence="7">
    <location>
        <begin position="104"/>
        <end position="115"/>
    </location>
</feature>
<dbReference type="InterPro" id="IPR023779">
    <property type="entry name" value="Chromodomain_CS"/>
</dbReference>
<dbReference type="Proteomes" id="UP000053660">
    <property type="component" value="Unassembled WGS sequence"/>
</dbReference>
<dbReference type="FunFam" id="2.40.50.40:FF:000014">
    <property type="entry name" value="Chromodomain-helicase-DNA-binding protein 2 isoform 1"/>
    <property type="match status" value="1"/>
</dbReference>